<accession>A0ABY5JRA2</accession>
<reference evidence="2" key="1">
    <citation type="submission" date="2022-07" db="EMBL/GenBank/DDBJ databases">
        <title>FELIX.</title>
        <authorList>
            <person name="Wan K.H."/>
            <person name="Park S."/>
            <person name="Lawrence Q."/>
            <person name="Eichenberger J.P."/>
            <person name="Booth B.W."/>
            <person name="Piaggio A.J."/>
            <person name="Chandler J.C."/>
            <person name="Franklin A.B."/>
            <person name="Celniker S.E."/>
        </authorList>
    </citation>
    <scope>NUCLEOTIDE SEQUENCE</scope>
    <source>
        <strain evidence="2">QA-1986 374</strain>
    </source>
</reference>
<feature type="transmembrane region" description="Helical" evidence="1">
    <location>
        <begin position="12"/>
        <end position="34"/>
    </location>
</feature>
<evidence type="ECO:0000313" key="3">
    <source>
        <dbReference type="Proteomes" id="UP001059773"/>
    </source>
</evidence>
<name>A0ABY5JRA2_9BACI</name>
<dbReference type="EMBL" id="CP101914">
    <property type="protein sequence ID" value="UUI02820.1"/>
    <property type="molecule type" value="Genomic_DNA"/>
</dbReference>
<keyword evidence="3" id="KW-1185">Reference proteome</keyword>
<gene>
    <name evidence="2" type="ORF">NP439_22760</name>
</gene>
<organism evidence="2 3">
    <name type="scientific">Oceanobacillus jeddahense</name>
    <dbReference type="NCBI Taxonomy" id="1462527"/>
    <lineage>
        <taxon>Bacteria</taxon>
        <taxon>Bacillati</taxon>
        <taxon>Bacillota</taxon>
        <taxon>Bacilli</taxon>
        <taxon>Bacillales</taxon>
        <taxon>Bacillaceae</taxon>
        <taxon>Oceanobacillus</taxon>
    </lineage>
</organism>
<dbReference type="RefSeq" id="WP_256708014.1">
    <property type="nucleotide sequence ID" value="NZ_CP101914.1"/>
</dbReference>
<evidence type="ECO:0000313" key="2">
    <source>
        <dbReference type="EMBL" id="UUI02820.1"/>
    </source>
</evidence>
<evidence type="ECO:0000256" key="1">
    <source>
        <dbReference type="SAM" id="Phobius"/>
    </source>
</evidence>
<keyword evidence="1" id="KW-0812">Transmembrane</keyword>
<proteinExistence type="predicted"/>
<feature type="transmembrane region" description="Helical" evidence="1">
    <location>
        <begin position="46"/>
        <end position="67"/>
    </location>
</feature>
<dbReference type="Proteomes" id="UP001059773">
    <property type="component" value="Chromosome"/>
</dbReference>
<keyword evidence="1" id="KW-1133">Transmembrane helix</keyword>
<protein>
    <submittedName>
        <fullName evidence="2">Uncharacterized protein</fullName>
    </submittedName>
</protein>
<keyword evidence="1" id="KW-0472">Membrane</keyword>
<sequence length="73" mass="8439">MLLKKNPKYVSTISMILTIILAQPIGQGILGLYIDLDLLVTSNLAYILFIIALYYIIYVIVSFLRTFKIKWTR</sequence>